<keyword evidence="1" id="KW-0472">Membrane</keyword>
<gene>
    <name evidence="2" type="ORF">DFO73_102452</name>
</gene>
<sequence>MFKDNSIILVFAVIVFLVIILVSAISSVIKILSILLSVAFLLPAFRKKVFTNDLFLRKLKVSLQTAFVFTAGLLLIGLPSIFAEKALTNDLIPGLIFTFGISLIVILVYGLPVSLLAEVISSRVPNNRAWVSGVIHLGFGLLTSLISLSFGLMAAICAILFFLHDEFARGNDSIFYKIKALFGKRPR</sequence>
<keyword evidence="1" id="KW-1133">Transmembrane helix</keyword>
<feature type="transmembrane region" description="Helical" evidence="1">
    <location>
        <begin position="61"/>
        <end position="82"/>
    </location>
</feature>
<dbReference type="EMBL" id="QGTW01000002">
    <property type="protein sequence ID" value="PWW31453.1"/>
    <property type="molecule type" value="Genomic_DNA"/>
</dbReference>
<accession>A0A2V3A942</accession>
<name>A0A2V3A942_9BACI</name>
<feature type="transmembrane region" description="Helical" evidence="1">
    <location>
        <begin position="94"/>
        <end position="117"/>
    </location>
</feature>
<evidence type="ECO:0000256" key="1">
    <source>
        <dbReference type="SAM" id="Phobius"/>
    </source>
</evidence>
<organism evidence="2 3">
    <name type="scientific">Cytobacillus oceanisediminis</name>
    <dbReference type="NCBI Taxonomy" id="665099"/>
    <lineage>
        <taxon>Bacteria</taxon>
        <taxon>Bacillati</taxon>
        <taxon>Bacillota</taxon>
        <taxon>Bacilli</taxon>
        <taxon>Bacillales</taxon>
        <taxon>Bacillaceae</taxon>
        <taxon>Cytobacillus</taxon>
    </lineage>
</organism>
<dbReference type="RefSeq" id="WP_110063982.1">
    <property type="nucleotide sequence ID" value="NZ_QGTW01000002.1"/>
</dbReference>
<dbReference type="AlphaFoldDB" id="A0A2V3A942"/>
<evidence type="ECO:0000313" key="3">
    <source>
        <dbReference type="Proteomes" id="UP000247150"/>
    </source>
</evidence>
<dbReference type="OrthoDB" id="68404at2"/>
<feature type="transmembrane region" description="Helical" evidence="1">
    <location>
        <begin position="7"/>
        <end position="25"/>
    </location>
</feature>
<comment type="caution">
    <text evidence="2">The sequence shown here is derived from an EMBL/GenBank/DDBJ whole genome shotgun (WGS) entry which is preliminary data.</text>
</comment>
<evidence type="ECO:0000313" key="2">
    <source>
        <dbReference type="EMBL" id="PWW31453.1"/>
    </source>
</evidence>
<feature type="transmembrane region" description="Helical" evidence="1">
    <location>
        <begin position="129"/>
        <end position="162"/>
    </location>
</feature>
<keyword evidence="1" id="KW-0812">Transmembrane</keyword>
<protein>
    <submittedName>
        <fullName evidence="2">Uncharacterized protein</fullName>
    </submittedName>
</protein>
<proteinExistence type="predicted"/>
<dbReference type="Proteomes" id="UP000247150">
    <property type="component" value="Unassembled WGS sequence"/>
</dbReference>
<reference evidence="2 3" key="1">
    <citation type="submission" date="2018-05" db="EMBL/GenBank/DDBJ databases">
        <title>Freshwater and sediment microbial communities from various areas in North America, analyzing microbe dynamics in response to fracking.</title>
        <authorList>
            <person name="Lamendella R."/>
        </authorList>
    </citation>
    <scope>NUCLEOTIDE SEQUENCE [LARGE SCALE GENOMIC DNA]</scope>
    <source>
        <strain evidence="2 3">15_TX</strain>
    </source>
</reference>